<proteinExistence type="predicted"/>
<dbReference type="RefSeq" id="WP_061093783.1">
    <property type="nucleotide sequence ID" value="NZ_CP013927.1"/>
</dbReference>
<evidence type="ECO:0000259" key="2">
    <source>
        <dbReference type="Pfam" id="PF01223"/>
    </source>
</evidence>
<evidence type="ECO:0000313" key="3">
    <source>
        <dbReference type="EMBL" id="AMJ76744.1"/>
    </source>
</evidence>
<name>A0ABN4LRR9_9ALTE</name>
<gene>
    <name evidence="3" type="ORF">AVL57_00965</name>
</gene>
<dbReference type="Proteomes" id="UP000056750">
    <property type="component" value="Plasmid pASTE61-200"/>
</dbReference>
<reference evidence="3 4" key="1">
    <citation type="submission" date="2015-12" db="EMBL/GenBank/DDBJ databases">
        <title>Intraspecies pangenome expansion in the marine bacterium Alteromonas.</title>
        <authorList>
            <person name="Lopez-Perez M."/>
            <person name="Rodriguez-Valera F."/>
        </authorList>
    </citation>
    <scope>NUCLEOTIDE SEQUENCE [LARGE SCALE GENOMIC DNA]</scope>
    <source>
        <strain evidence="3 4">LMG 21861</strain>
        <plasmid evidence="3 4">pASTE61-200</plasmid>
    </source>
</reference>
<keyword evidence="4" id="KW-1185">Reference proteome</keyword>
<evidence type="ECO:0000313" key="4">
    <source>
        <dbReference type="Proteomes" id="UP000056750"/>
    </source>
</evidence>
<dbReference type="EMBL" id="CP013927">
    <property type="protein sequence ID" value="AMJ76744.1"/>
    <property type="molecule type" value="Genomic_DNA"/>
</dbReference>
<feature type="domain" description="DNA/RNA non-specific endonuclease/pyrophosphatase/phosphodiesterase" evidence="2">
    <location>
        <begin position="40"/>
        <end position="212"/>
    </location>
</feature>
<dbReference type="SUPFAM" id="SSF54060">
    <property type="entry name" value="His-Me finger endonucleases"/>
    <property type="match status" value="1"/>
</dbReference>
<evidence type="ECO:0000256" key="1">
    <source>
        <dbReference type="SAM" id="SignalP"/>
    </source>
</evidence>
<feature type="signal peptide" evidence="1">
    <location>
        <begin position="1"/>
        <end position="20"/>
    </location>
</feature>
<dbReference type="InterPro" id="IPR044925">
    <property type="entry name" value="His-Me_finger_sf"/>
</dbReference>
<dbReference type="InterPro" id="IPR001604">
    <property type="entry name" value="Endo_G_ENPP1-like_dom"/>
</dbReference>
<organism evidence="3 4">
    <name type="scientific">Alteromonas stellipolaris</name>
    <dbReference type="NCBI Taxonomy" id="233316"/>
    <lineage>
        <taxon>Bacteria</taxon>
        <taxon>Pseudomonadati</taxon>
        <taxon>Pseudomonadota</taxon>
        <taxon>Gammaproteobacteria</taxon>
        <taxon>Alteromonadales</taxon>
        <taxon>Alteromonadaceae</taxon>
        <taxon>Alteromonas/Salinimonas group</taxon>
        <taxon>Alteromonas</taxon>
    </lineage>
</organism>
<sequence length="254" mass="28715">MLKKILFIGTTLLLTSYVHAESGCEKDKSQWVLTPKTTSYFCFTDYNLSYSTVNELPLQVSYWLSPTQKQSSNPFNLVINSDKFVPSTFNREEAAHKTGFDFVALAPIALTKINRHERYYDLNRVPVDKTQNRDGGAWFELNKLEVEKLLNIGRLLVINGVVTVKNDYKPTHLYKILYQPEINMAAAFLVPNDSENHTITSTITSISCIEQKLGYPLLGTETLIPESLKQKVAYSKNVWADVGAKSYQCEAGTI</sequence>
<dbReference type="Gene3D" id="3.40.570.10">
    <property type="entry name" value="Extracellular Endonuclease, subunit A"/>
    <property type="match status" value="1"/>
</dbReference>
<keyword evidence="1" id="KW-0732">Signal</keyword>
<dbReference type="Pfam" id="PF01223">
    <property type="entry name" value="Endonuclease_NS"/>
    <property type="match status" value="1"/>
</dbReference>
<keyword evidence="3" id="KW-0614">Plasmid</keyword>
<accession>A0ABN4LRR9</accession>
<geneLocation type="plasmid" evidence="3 4">
    <name>pASTE61-200</name>
</geneLocation>
<dbReference type="InterPro" id="IPR044929">
    <property type="entry name" value="DNA/RNA_non-sp_Endonuclease_sf"/>
</dbReference>
<protein>
    <recommendedName>
        <fullName evidence="2">DNA/RNA non-specific endonuclease/pyrophosphatase/phosphodiesterase domain-containing protein</fullName>
    </recommendedName>
</protein>
<feature type="chain" id="PRO_5047355994" description="DNA/RNA non-specific endonuclease/pyrophosphatase/phosphodiesterase domain-containing protein" evidence="1">
    <location>
        <begin position="21"/>
        <end position="254"/>
    </location>
</feature>